<proteinExistence type="predicted"/>
<evidence type="ECO:0000313" key="1">
    <source>
        <dbReference type="EMBL" id="QOI42989.1"/>
    </source>
</evidence>
<accession>A0AAP9WCQ7</accession>
<reference evidence="1" key="1">
    <citation type="submission" date="2019-09" db="EMBL/GenBank/DDBJ databases">
        <title>Comparative Genomics of Leptospira interrogans Reveals Genome Plasticity - A Common Adaptive Strategy for Survival in Various Hosts.</title>
        <authorList>
            <person name="Ramli S.R."/>
            <person name="Bunk B."/>
            <person name="Goris M."/>
            <person name="Bhuju S."/>
            <person name="Jarek M."/>
            <person name="Sproer C."/>
            <person name="Mustakim S."/>
            <person name="Strommenger B."/>
            <person name="Pessler F."/>
        </authorList>
    </citation>
    <scope>NUCLEOTIDE SEQUENCE</scope>
    <source>
        <strain evidence="1">782</strain>
    </source>
</reference>
<dbReference type="AlphaFoldDB" id="A0AAP9WCQ7"/>
<name>A0AAP9WCQ7_LEPIR</name>
<gene>
    <name evidence="1" type="ORF">Lepto782_12460</name>
</gene>
<sequence length="86" mass="9522">MKIIIDISPAIIAELNKPVIGRGGWQSLLRKLKKNISGNQLILDVVTTAQIARYFSKYGQGGFEDRLKPIIDKVNELISALRNATS</sequence>
<evidence type="ECO:0000313" key="2">
    <source>
        <dbReference type="Proteomes" id="UP000663124"/>
    </source>
</evidence>
<organism evidence="1 2">
    <name type="scientific">Leptospira interrogans serovar Canicola</name>
    <dbReference type="NCBI Taxonomy" id="211880"/>
    <lineage>
        <taxon>Bacteria</taxon>
        <taxon>Pseudomonadati</taxon>
        <taxon>Spirochaetota</taxon>
        <taxon>Spirochaetia</taxon>
        <taxon>Leptospirales</taxon>
        <taxon>Leptospiraceae</taxon>
        <taxon>Leptospira</taxon>
    </lineage>
</organism>
<dbReference type="EMBL" id="CP043884">
    <property type="protein sequence ID" value="QOI42989.1"/>
    <property type="molecule type" value="Genomic_DNA"/>
</dbReference>
<dbReference type="RefSeq" id="WP_017854431.1">
    <property type="nucleotide sequence ID" value="NZ_CP043884.1"/>
</dbReference>
<dbReference type="Proteomes" id="UP000663124">
    <property type="component" value="Chromosome 1"/>
</dbReference>
<protein>
    <submittedName>
        <fullName evidence="1">Uncharacterized protein</fullName>
    </submittedName>
</protein>